<evidence type="ECO:0000313" key="3">
    <source>
        <dbReference type="Proteomes" id="UP000262939"/>
    </source>
</evidence>
<accession>A0A372L7G0</accession>
<evidence type="ECO:0000256" key="1">
    <source>
        <dbReference type="SAM" id="Phobius"/>
    </source>
</evidence>
<evidence type="ECO:0000313" key="2">
    <source>
        <dbReference type="EMBL" id="RFU61198.1"/>
    </source>
</evidence>
<organism evidence="2 3">
    <name type="scientific">Peribacillus glennii</name>
    <dbReference type="NCBI Taxonomy" id="2303991"/>
    <lineage>
        <taxon>Bacteria</taxon>
        <taxon>Bacillati</taxon>
        <taxon>Bacillota</taxon>
        <taxon>Bacilli</taxon>
        <taxon>Bacillales</taxon>
        <taxon>Bacillaceae</taxon>
        <taxon>Peribacillus</taxon>
    </lineage>
</organism>
<keyword evidence="3" id="KW-1185">Reference proteome</keyword>
<name>A0A372L7G0_9BACI</name>
<comment type="caution">
    <text evidence="2">The sequence shown here is derived from an EMBL/GenBank/DDBJ whole genome shotgun (WGS) entry which is preliminary data.</text>
</comment>
<reference evidence="2 3" key="1">
    <citation type="submission" date="2018-08" db="EMBL/GenBank/DDBJ databases">
        <title>Bacillus chawlae sp. nov., Bacillus glennii sp. nov., and Bacillus saganii sp. nov. Isolated from the Vehicle Assembly Building at Kennedy Space Center where the Viking Spacecraft were Assembled.</title>
        <authorList>
            <person name="Seuylemezian A."/>
            <person name="Vaishampayan P."/>
        </authorList>
    </citation>
    <scope>NUCLEOTIDE SEQUENCE [LARGE SCALE GENOMIC DNA]</scope>
    <source>
        <strain evidence="2 3">V44-8</strain>
    </source>
</reference>
<keyword evidence="1" id="KW-0472">Membrane</keyword>
<proteinExistence type="predicted"/>
<dbReference type="AlphaFoldDB" id="A0A372L7G0"/>
<dbReference type="RefSeq" id="WP_117324002.1">
    <property type="nucleotide sequence ID" value="NZ_QVTD01000016.1"/>
</dbReference>
<keyword evidence="1" id="KW-1133">Transmembrane helix</keyword>
<keyword evidence="1" id="KW-0812">Transmembrane</keyword>
<protein>
    <submittedName>
        <fullName evidence="2">Sporulation protein YjcZ</fullName>
    </submittedName>
</protein>
<dbReference type="Proteomes" id="UP000262939">
    <property type="component" value="Unassembled WGS sequence"/>
</dbReference>
<feature type="transmembrane region" description="Helical" evidence="1">
    <location>
        <begin position="12"/>
        <end position="32"/>
    </location>
</feature>
<sequence>MGENYGQGRGREAAFVLVIFVLLVIILGISSFGY</sequence>
<gene>
    <name evidence="2" type="ORF">D0466_18400</name>
</gene>
<dbReference type="EMBL" id="QVTD01000016">
    <property type="protein sequence ID" value="RFU61198.1"/>
    <property type="molecule type" value="Genomic_DNA"/>
</dbReference>